<reference evidence="1 2" key="1">
    <citation type="journal article" date="2013" name="Genome Announc.">
        <title>First draft genome sequence from a member of the genus agrococcus, isolated from modern microbialites.</title>
        <authorList>
            <person name="White R.A.III."/>
            <person name="Grassa C.J."/>
            <person name="Suttle C.A."/>
        </authorList>
    </citation>
    <scope>NUCLEOTIDE SEQUENCE [LARGE SCALE GENOMIC DNA]</scope>
    <source>
        <strain evidence="1 2">RW1</strain>
    </source>
</reference>
<dbReference type="InterPro" id="IPR027417">
    <property type="entry name" value="P-loop_NTPase"/>
</dbReference>
<dbReference type="RefSeq" id="WP_021011277.1">
    <property type="nucleotide sequence ID" value="NZ_ASHR01000031.1"/>
</dbReference>
<gene>
    <name evidence="1" type="ORF">L332_03555</name>
</gene>
<keyword evidence="2" id="KW-1185">Reference proteome</keyword>
<evidence type="ECO:0000313" key="1">
    <source>
        <dbReference type="EMBL" id="ERG63530.1"/>
    </source>
</evidence>
<evidence type="ECO:0008006" key="3">
    <source>
        <dbReference type="Google" id="ProtNLM"/>
    </source>
</evidence>
<organism evidence="1 2">
    <name type="scientific">Agrococcus pavilionensis RW1</name>
    <dbReference type="NCBI Taxonomy" id="1330458"/>
    <lineage>
        <taxon>Bacteria</taxon>
        <taxon>Bacillati</taxon>
        <taxon>Actinomycetota</taxon>
        <taxon>Actinomycetes</taxon>
        <taxon>Micrococcales</taxon>
        <taxon>Microbacteriaceae</taxon>
        <taxon>Agrococcus</taxon>
    </lineage>
</organism>
<accession>U1MS89</accession>
<sequence length="573" mass="63708">MIDTASDPLVMDAAMRERGVTEEYRRATAAKGRAFRRGPVGCAEPRLFTPPLRPLTPETSLGFEVIEYAEQILGVELYPWQKVLLIRGLELRPDGRYRFRRLVVLVGRQNGKTTLAAVLAAWWLFVDSKRHPDRLPPVKFKVVGVAQNLDIAREPWNTVKLWCDPDPETEEAGDLAIPALQDATEKVIDTNGKEGIYTLDRPHYEIRAAKSARGKPSPRVLFDELREQDTWAAWNAVVHTTKSFFNGQLWGFSNAGDASSVLLTTLRDGLLTGVKEWQEYVESGLRSLEEFANGRDTTAGIFEWSAIPGCALDDIDAILQSNPSIGHGEMTVEACLADVNTPDYRTEVLCQWVTSRKKPFLNADRWRELLDEESDIEAGGRIVAGVSVTIDGRSYFSHVGVAGHRPDGLGHLELLTGREGHLWVLDYMEALRKKQGIREVAIQSKGVPSAELVKPLEEAGFIVHRIEATPMLLSAGYLRNAVERGDVRHREDARLDFTVEYGTTKPLGGMPVWDLFDSPVDVAPVVCVNLAYYALETIAPPKKKDVPPPPPQAEVVVRDDIDASEVNLATARF</sequence>
<protein>
    <recommendedName>
        <fullName evidence="3">Terminase</fullName>
    </recommendedName>
</protein>
<dbReference type="Gene3D" id="3.40.50.300">
    <property type="entry name" value="P-loop containing nucleotide triphosphate hydrolases"/>
    <property type="match status" value="1"/>
</dbReference>
<comment type="caution">
    <text evidence="1">The sequence shown here is derived from an EMBL/GenBank/DDBJ whole genome shotgun (WGS) entry which is preliminary data.</text>
</comment>
<dbReference type="Proteomes" id="UP000016462">
    <property type="component" value="Unassembled WGS sequence"/>
</dbReference>
<dbReference type="AlphaFoldDB" id="U1MS89"/>
<evidence type="ECO:0000313" key="2">
    <source>
        <dbReference type="Proteomes" id="UP000016462"/>
    </source>
</evidence>
<name>U1MS89_9MICO</name>
<dbReference type="OrthoDB" id="3188010at2"/>
<proteinExistence type="predicted"/>
<dbReference type="EMBL" id="ASHR01000031">
    <property type="protein sequence ID" value="ERG63530.1"/>
    <property type="molecule type" value="Genomic_DNA"/>
</dbReference>